<reference evidence="3" key="1">
    <citation type="journal article" date="2021" name="Mol. Ecol. Resour.">
        <title>Apolygus lucorum genome provides insights into omnivorousness and mesophyll feeding.</title>
        <authorList>
            <person name="Liu Y."/>
            <person name="Liu H."/>
            <person name="Wang H."/>
            <person name="Huang T."/>
            <person name="Liu B."/>
            <person name="Yang B."/>
            <person name="Yin L."/>
            <person name="Li B."/>
            <person name="Zhang Y."/>
            <person name="Zhang S."/>
            <person name="Jiang F."/>
            <person name="Zhang X."/>
            <person name="Ren Y."/>
            <person name="Wang B."/>
            <person name="Wang S."/>
            <person name="Lu Y."/>
            <person name="Wu K."/>
            <person name="Fan W."/>
            <person name="Wang G."/>
        </authorList>
    </citation>
    <scope>NUCLEOTIDE SEQUENCE</scope>
    <source>
        <strain evidence="3">12Hb</strain>
    </source>
</reference>
<dbReference type="InterPro" id="IPR034113">
    <property type="entry name" value="SCP_GAPR1-like"/>
</dbReference>
<dbReference type="GO" id="GO:0005576">
    <property type="term" value="C:extracellular region"/>
    <property type="evidence" value="ECO:0007669"/>
    <property type="project" value="UniProtKB-SubCell"/>
</dbReference>
<comment type="caution">
    <text evidence="3">The sequence shown here is derived from an EMBL/GenBank/DDBJ whole genome shotgun (WGS) entry which is preliminary data.</text>
</comment>
<dbReference type="PANTHER" id="PTHR10334">
    <property type="entry name" value="CYSTEINE-RICH SECRETORY PROTEIN-RELATED"/>
    <property type="match status" value="1"/>
</dbReference>
<evidence type="ECO:0000259" key="2">
    <source>
        <dbReference type="SMART" id="SM00198"/>
    </source>
</evidence>
<dbReference type="OrthoDB" id="337038at2759"/>
<feature type="domain" description="SCP" evidence="2">
    <location>
        <begin position="227"/>
        <end position="359"/>
    </location>
</feature>
<evidence type="ECO:0000313" key="4">
    <source>
        <dbReference type="Proteomes" id="UP000466442"/>
    </source>
</evidence>
<organism evidence="3 4">
    <name type="scientific">Apolygus lucorum</name>
    <name type="common">Small green plant bug</name>
    <name type="synonym">Lygocoris lucorum</name>
    <dbReference type="NCBI Taxonomy" id="248454"/>
    <lineage>
        <taxon>Eukaryota</taxon>
        <taxon>Metazoa</taxon>
        <taxon>Ecdysozoa</taxon>
        <taxon>Arthropoda</taxon>
        <taxon>Hexapoda</taxon>
        <taxon>Insecta</taxon>
        <taxon>Pterygota</taxon>
        <taxon>Neoptera</taxon>
        <taxon>Paraneoptera</taxon>
        <taxon>Hemiptera</taxon>
        <taxon>Heteroptera</taxon>
        <taxon>Panheteroptera</taxon>
        <taxon>Cimicomorpha</taxon>
        <taxon>Miridae</taxon>
        <taxon>Mirini</taxon>
        <taxon>Apolygus</taxon>
    </lineage>
</organism>
<protein>
    <recommendedName>
        <fullName evidence="2">SCP domain-containing protein</fullName>
    </recommendedName>
</protein>
<dbReference type="InterPro" id="IPR035940">
    <property type="entry name" value="CAP_sf"/>
</dbReference>
<sequence>MGASPSSEEPPQQALMKQRPTLGGPMPDKALHDKSKTLVNTEEIRKFSEELLNTHNEYRAIHNVPPLKINHKLSTLAQEWVERLTQIGIAEGRPNNQFGENIYFSRWASDARSVCASWYKEGKHFKYGKEPEAVPVSSSNFTQMIWKSTTFIGIGKATSWANVTYVVCNYKTKGNVKGEFLKNILSPEKQGLKSIQDMKTPSMAAGKSSTEIAGPVPEFPKAMTDPVFLKMMTRMTNEFRFVHVAKTLKLNSSLSDAAQKEAEKMAAQKKLEPTRQTRYGASYYASKWSYEPKDVMQFWYKESKRFKFGTEPDVVPLSALDFTQMVWANTSEVGYGRAQASNGFVYIVAFYRPSGNIRGEYAKNVKPFSFDMGPPKGGDKSESFDRKRSVSRAVAVPQFA</sequence>
<evidence type="ECO:0000256" key="1">
    <source>
        <dbReference type="SAM" id="MobiDB-lite"/>
    </source>
</evidence>
<dbReference type="PRINTS" id="PR00837">
    <property type="entry name" value="V5TPXLIKE"/>
</dbReference>
<dbReference type="SMART" id="SM00198">
    <property type="entry name" value="SCP"/>
    <property type="match status" value="2"/>
</dbReference>
<name>A0A6A4IXE2_APOLU</name>
<keyword evidence="4" id="KW-1185">Reference proteome</keyword>
<dbReference type="AlphaFoldDB" id="A0A6A4IXE2"/>
<dbReference type="CDD" id="cd05382">
    <property type="entry name" value="CAP_GAPR1-like"/>
    <property type="match status" value="2"/>
</dbReference>
<dbReference type="Proteomes" id="UP000466442">
    <property type="component" value="Unassembled WGS sequence"/>
</dbReference>
<dbReference type="InterPro" id="IPR001283">
    <property type="entry name" value="CRISP-related"/>
</dbReference>
<feature type="compositionally biased region" description="Polar residues" evidence="1">
    <location>
        <begin position="1"/>
        <end position="10"/>
    </location>
</feature>
<dbReference type="SUPFAM" id="SSF55797">
    <property type="entry name" value="PR-1-like"/>
    <property type="match status" value="2"/>
</dbReference>
<feature type="region of interest" description="Disordered" evidence="1">
    <location>
        <begin position="1"/>
        <end position="32"/>
    </location>
</feature>
<dbReference type="Gene3D" id="3.40.33.10">
    <property type="entry name" value="CAP"/>
    <property type="match status" value="2"/>
</dbReference>
<accession>A0A6A4IXE2</accession>
<gene>
    <name evidence="3" type="ORF">GE061_005685</name>
</gene>
<feature type="domain" description="SCP" evidence="2">
    <location>
        <begin position="46"/>
        <end position="178"/>
    </location>
</feature>
<evidence type="ECO:0000313" key="3">
    <source>
        <dbReference type="EMBL" id="KAF6201238.1"/>
    </source>
</evidence>
<dbReference type="Pfam" id="PF00188">
    <property type="entry name" value="CAP"/>
    <property type="match status" value="2"/>
</dbReference>
<dbReference type="EMBL" id="WIXP02000013">
    <property type="protein sequence ID" value="KAF6201238.1"/>
    <property type="molecule type" value="Genomic_DNA"/>
</dbReference>
<proteinExistence type="predicted"/>
<dbReference type="InterPro" id="IPR014044">
    <property type="entry name" value="CAP_dom"/>
</dbReference>